<dbReference type="InterPro" id="IPR004394">
    <property type="entry name" value="Iojap/RsfS/C7orf30"/>
</dbReference>
<evidence type="ECO:0000256" key="1">
    <source>
        <dbReference type="ARBA" id="ARBA00010574"/>
    </source>
</evidence>
<dbReference type="Proteomes" id="UP000188298">
    <property type="component" value="Chromosome"/>
</dbReference>
<dbReference type="EMBL" id="CP019645">
    <property type="protein sequence ID" value="AQQ59835.1"/>
    <property type="molecule type" value="Genomic_DNA"/>
</dbReference>
<dbReference type="GO" id="GO:0017148">
    <property type="term" value="P:negative regulation of translation"/>
    <property type="evidence" value="ECO:0007669"/>
    <property type="project" value="UniProtKB-UniRule"/>
</dbReference>
<dbReference type="Pfam" id="PF02410">
    <property type="entry name" value="RsfS"/>
    <property type="match status" value="1"/>
</dbReference>
<dbReference type="RefSeq" id="WP_040462909.1">
    <property type="nucleotide sequence ID" value="NZ_CABKOK010000004.1"/>
</dbReference>
<keyword evidence="2" id="KW-0678">Repressor</keyword>
<evidence type="ECO:0000256" key="2">
    <source>
        <dbReference type="HAMAP-Rule" id="MF_01477"/>
    </source>
</evidence>
<accession>A0A1Q2LHL2</accession>
<comment type="function">
    <text evidence="2">Functions as a ribosomal silencing factor. Interacts with ribosomal protein uL14 (rplN), blocking formation of intersubunit bridge B8. Prevents association of the 30S and 50S ribosomal subunits and the formation of functional ribosomes, thus repressing translation.</text>
</comment>
<reference evidence="3 4" key="1">
    <citation type="submission" date="2017-02" db="EMBL/GenBank/DDBJ databases">
        <title>Whole genome sequencing of Helicobacter bilis strain AAQJH.</title>
        <authorList>
            <person name="Conlan S."/>
            <person name="Thomas P.J."/>
            <person name="Mullikin J."/>
            <person name="Palmore T.N."/>
            <person name="Frank K.M."/>
            <person name="Segre J.A."/>
        </authorList>
    </citation>
    <scope>NUCLEOTIDE SEQUENCE [LARGE SCALE GENOMIC DNA]</scope>
    <source>
        <strain evidence="3 4">AAQJH</strain>
    </source>
</reference>
<proteinExistence type="inferred from homology"/>
<name>A0A1Q2LHL2_9HELI</name>
<dbReference type="PANTHER" id="PTHR21043:SF0">
    <property type="entry name" value="MITOCHONDRIAL ASSEMBLY OF RIBOSOMAL LARGE SUBUNIT PROTEIN 1"/>
    <property type="match status" value="1"/>
</dbReference>
<dbReference type="NCBIfam" id="TIGR00090">
    <property type="entry name" value="rsfS_iojap_ybeB"/>
    <property type="match status" value="1"/>
</dbReference>
<evidence type="ECO:0000313" key="3">
    <source>
        <dbReference type="EMBL" id="AQQ59835.1"/>
    </source>
</evidence>
<protein>
    <recommendedName>
        <fullName evidence="2">Ribosomal silencing factor RsfS</fullName>
    </recommendedName>
</protein>
<dbReference type="KEGG" id="hbl:XJ32_06785"/>
<dbReference type="AlphaFoldDB" id="A0A1Q2LHL2"/>
<comment type="similarity">
    <text evidence="1 2">Belongs to the Iojap/RsfS family.</text>
</comment>
<keyword evidence="2" id="KW-0810">Translation regulation</keyword>
<dbReference type="SUPFAM" id="SSF81301">
    <property type="entry name" value="Nucleotidyltransferase"/>
    <property type="match status" value="1"/>
</dbReference>
<dbReference type="InterPro" id="IPR043519">
    <property type="entry name" value="NT_sf"/>
</dbReference>
<comment type="subunit">
    <text evidence="2">Interacts with ribosomal protein uL14 (rplN).</text>
</comment>
<dbReference type="GO" id="GO:0043023">
    <property type="term" value="F:ribosomal large subunit binding"/>
    <property type="evidence" value="ECO:0007669"/>
    <property type="project" value="TreeGrafter"/>
</dbReference>
<dbReference type="Gene3D" id="3.30.460.10">
    <property type="entry name" value="Beta Polymerase, domain 2"/>
    <property type="match status" value="1"/>
</dbReference>
<keyword evidence="2" id="KW-0963">Cytoplasm</keyword>
<dbReference type="GO" id="GO:0005737">
    <property type="term" value="C:cytoplasm"/>
    <property type="evidence" value="ECO:0007669"/>
    <property type="project" value="UniProtKB-SubCell"/>
</dbReference>
<gene>
    <name evidence="2" type="primary">rsfS</name>
    <name evidence="3" type="ORF">XJ32_06785</name>
</gene>
<evidence type="ECO:0000313" key="4">
    <source>
        <dbReference type="Proteomes" id="UP000188298"/>
    </source>
</evidence>
<comment type="subcellular location">
    <subcellularLocation>
        <location evidence="2">Cytoplasm</location>
    </subcellularLocation>
</comment>
<dbReference type="HAMAP" id="MF_01477">
    <property type="entry name" value="Iojap_RsfS"/>
    <property type="match status" value="1"/>
</dbReference>
<dbReference type="GO" id="GO:0090071">
    <property type="term" value="P:negative regulation of ribosome biogenesis"/>
    <property type="evidence" value="ECO:0007669"/>
    <property type="project" value="UniProtKB-UniRule"/>
</dbReference>
<organism evidence="3 4">
    <name type="scientific">Helicobacter bilis</name>
    <dbReference type="NCBI Taxonomy" id="37372"/>
    <lineage>
        <taxon>Bacteria</taxon>
        <taxon>Pseudomonadati</taxon>
        <taxon>Campylobacterota</taxon>
        <taxon>Epsilonproteobacteria</taxon>
        <taxon>Campylobacterales</taxon>
        <taxon>Helicobacteraceae</taxon>
        <taxon>Helicobacter</taxon>
    </lineage>
</organism>
<sequence length="121" mass="13624">MTENSLLNAQNLAQAVKDILDSKKAESIEVIDVANKGYLSQFVVVATAMAGKHALSLLHYLKEDLKAKGVRFYAIDEESEDWIIIDLGEVIVHIFTENHRKKYNIEEFLIKTFGEVANTQA</sequence>
<dbReference type="PANTHER" id="PTHR21043">
    <property type="entry name" value="IOJAP SUPERFAMILY ORTHOLOG"/>
    <property type="match status" value="1"/>
</dbReference>
<dbReference type="GO" id="GO:0042256">
    <property type="term" value="P:cytosolic ribosome assembly"/>
    <property type="evidence" value="ECO:0007669"/>
    <property type="project" value="UniProtKB-UniRule"/>
</dbReference>